<dbReference type="RefSeq" id="WP_063205435.1">
    <property type="nucleotide sequence ID" value="NZ_LUKD01000001.1"/>
</dbReference>
<dbReference type="Pfam" id="PF05834">
    <property type="entry name" value="Lycopene_cycl"/>
    <property type="match status" value="1"/>
</dbReference>
<keyword evidence="2" id="KW-0125">Carotenoid biosynthesis</keyword>
<evidence type="ECO:0000313" key="4">
    <source>
        <dbReference type="EMBL" id="KYG68741.1"/>
    </source>
</evidence>
<dbReference type="PANTHER" id="PTHR39757:SF5">
    <property type="entry name" value="OS02G0190600 PROTEIN"/>
    <property type="match status" value="1"/>
</dbReference>
<evidence type="ECO:0000313" key="5">
    <source>
        <dbReference type="Proteomes" id="UP000075799"/>
    </source>
</evidence>
<dbReference type="GO" id="GO:0016117">
    <property type="term" value="P:carotenoid biosynthetic process"/>
    <property type="evidence" value="ECO:0007669"/>
    <property type="project" value="UniProtKB-KW"/>
</dbReference>
<dbReference type="InterPro" id="IPR010108">
    <property type="entry name" value="Lycopene_cyclase_b/e"/>
</dbReference>
<dbReference type="InterPro" id="IPR036188">
    <property type="entry name" value="FAD/NAD-bd_sf"/>
</dbReference>
<evidence type="ECO:0000256" key="1">
    <source>
        <dbReference type="ARBA" id="ARBA00006599"/>
    </source>
</evidence>
<comment type="similarity">
    <text evidence="1">Belongs to the lycopene cyclase family.</text>
</comment>
<evidence type="ECO:0000256" key="2">
    <source>
        <dbReference type="ARBA" id="ARBA00022746"/>
    </source>
</evidence>
<dbReference type="Proteomes" id="UP000075799">
    <property type="component" value="Unassembled WGS sequence"/>
</dbReference>
<dbReference type="InterPro" id="IPR008461">
    <property type="entry name" value="CrtY"/>
</dbReference>
<name>A0A162GR05_BDEBC</name>
<dbReference type="SUPFAM" id="SSF51905">
    <property type="entry name" value="FAD/NAD(P)-binding domain"/>
    <property type="match status" value="1"/>
</dbReference>
<dbReference type="GO" id="GO:0045436">
    <property type="term" value="F:lycopene beta cyclase activity"/>
    <property type="evidence" value="ECO:0007669"/>
    <property type="project" value="InterPro"/>
</dbReference>
<gene>
    <name evidence="4" type="ORF">AZI87_05785</name>
</gene>
<accession>A0A162GR05</accession>
<comment type="caution">
    <text evidence="4">The sequence shown here is derived from an EMBL/GenBank/DDBJ whole genome shotgun (WGS) entry which is preliminary data.</text>
</comment>
<proteinExistence type="inferred from homology"/>
<dbReference type="NCBIfam" id="TIGR01789">
    <property type="entry name" value="lycopene_cycl"/>
    <property type="match status" value="1"/>
</dbReference>
<dbReference type="OrthoDB" id="5793379at2"/>
<dbReference type="AlphaFoldDB" id="A0A162GR05"/>
<keyword evidence="3" id="KW-0520">NAD</keyword>
<dbReference type="GO" id="GO:0016705">
    <property type="term" value="F:oxidoreductase activity, acting on paired donors, with incorporation or reduction of molecular oxygen"/>
    <property type="evidence" value="ECO:0007669"/>
    <property type="project" value="InterPro"/>
</dbReference>
<dbReference type="EMBL" id="LUKD01000001">
    <property type="protein sequence ID" value="KYG68741.1"/>
    <property type="molecule type" value="Genomic_DNA"/>
</dbReference>
<evidence type="ECO:0000256" key="3">
    <source>
        <dbReference type="ARBA" id="ARBA00023027"/>
    </source>
</evidence>
<dbReference type="NCBIfam" id="TIGR01790">
    <property type="entry name" value="carotene-cycl"/>
    <property type="match status" value="1"/>
</dbReference>
<protein>
    <recommendedName>
        <fullName evidence="6">Lycopene cyclase</fullName>
    </recommendedName>
</protein>
<sequence>MTTQESTLCLVGAGLGNGILAWFLRKRHPDLNIVIYESKSRIDEGRTWSFHKTDVGEANFAVLQELIAHSWNGYEVSFPLYKKRYDSTYATITPEKLQRELLNAGVDLQFLSPVQTVAHDHVALSDGRTLFFEAVVDGRGFTSSSARLGYQKFLGQCVRLSKPHGLQVPLLMDATVPQLDGYRFFYILPFSETEFLIEDTRYSRNSHLNQEDLTREISSYIERRGWKIERILKTESGVLPIPLDAETPTSNCFKTGMAAGFFHPVTGYSLPDSVRLADRISALSQLNRKTLLATIEAYRSEQMKRRQFYFLLNRMLFLAAPDLERRKVFEHFYRMPQSVIERFYAGNTTYLDRIRILSGRPPVNIGPALRAVFSRKVKEAL</sequence>
<evidence type="ECO:0008006" key="6">
    <source>
        <dbReference type="Google" id="ProtNLM"/>
    </source>
</evidence>
<dbReference type="PANTHER" id="PTHR39757">
    <property type="match status" value="1"/>
</dbReference>
<reference evidence="4 5" key="1">
    <citation type="submission" date="2016-03" db="EMBL/GenBank/DDBJ databases">
        <authorList>
            <person name="Ploux O."/>
        </authorList>
    </citation>
    <scope>NUCLEOTIDE SEQUENCE [LARGE SCALE GENOMIC DNA]</scope>
    <source>
        <strain evidence="4 5">EC13</strain>
    </source>
</reference>
<organism evidence="4 5">
    <name type="scientific">Bdellovibrio bacteriovorus</name>
    <dbReference type="NCBI Taxonomy" id="959"/>
    <lineage>
        <taxon>Bacteria</taxon>
        <taxon>Pseudomonadati</taxon>
        <taxon>Bdellovibrionota</taxon>
        <taxon>Bdellovibrionia</taxon>
        <taxon>Bdellovibrionales</taxon>
        <taxon>Pseudobdellovibrionaceae</taxon>
        <taxon>Bdellovibrio</taxon>
    </lineage>
</organism>